<dbReference type="Proteomes" id="UP000002029">
    <property type="component" value="Chromosome"/>
</dbReference>
<name>D2AUX0_STRRD</name>
<dbReference type="eggNOG" id="COG1846">
    <property type="taxonomic scope" value="Bacteria"/>
</dbReference>
<keyword evidence="3" id="KW-1185">Reference proteome</keyword>
<feature type="domain" description="HTH marR-type" evidence="1">
    <location>
        <begin position="16"/>
        <end position="142"/>
    </location>
</feature>
<dbReference type="Pfam" id="PF01047">
    <property type="entry name" value="MarR"/>
    <property type="match status" value="1"/>
</dbReference>
<dbReference type="PANTHER" id="PTHR33164">
    <property type="entry name" value="TRANSCRIPTIONAL REGULATOR, MARR FAMILY"/>
    <property type="match status" value="1"/>
</dbReference>
<dbReference type="CDD" id="cd00090">
    <property type="entry name" value="HTH_ARSR"/>
    <property type="match status" value="1"/>
</dbReference>
<reference evidence="2 3" key="1">
    <citation type="journal article" date="2010" name="Stand. Genomic Sci.">
        <title>Complete genome sequence of Streptosporangium roseum type strain (NI 9100).</title>
        <authorList>
            <person name="Nolan M."/>
            <person name="Sikorski J."/>
            <person name="Jando M."/>
            <person name="Lucas S."/>
            <person name="Lapidus A."/>
            <person name="Glavina Del Rio T."/>
            <person name="Chen F."/>
            <person name="Tice H."/>
            <person name="Pitluck S."/>
            <person name="Cheng J.F."/>
            <person name="Chertkov O."/>
            <person name="Sims D."/>
            <person name="Meincke L."/>
            <person name="Brettin T."/>
            <person name="Han C."/>
            <person name="Detter J.C."/>
            <person name="Bruce D."/>
            <person name="Goodwin L."/>
            <person name="Land M."/>
            <person name="Hauser L."/>
            <person name="Chang Y.J."/>
            <person name="Jeffries C.D."/>
            <person name="Ivanova N."/>
            <person name="Mavromatis K."/>
            <person name="Mikhailova N."/>
            <person name="Chen A."/>
            <person name="Palaniappan K."/>
            <person name="Chain P."/>
            <person name="Rohde M."/>
            <person name="Goker M."/>
            <person name="Bristow J."/>
            <person name="Eisen J.A."/>
            <person name="Markowitz V."/>
            <person name="Hugenholtz P."/>
            <person name="Kyrpides N.C."/>
            <person name="Klenk H.P."/>
        </authorList>
    </citation>
    <scope>NUCLEOTIDE SEQUENCE [LARGE SCALE GENOMIC DNA]</scope>
    <source>
        <strain evidence="3">ATCC 12428 / DSM 43021 / JCM 3005 / NI 9100</strain>
    </source>
</reference>
<dbReference type="GO" id="GO:0006950">
    <property type="term" value="P:response to stress"/>
    <property type="evidence" value="ECO:0007669"/>
    <property type="project" value="TreeGrafter"/>
</dbReference>
<evidence type="ECO:0000313" key="3">
    <source>
        <dbReference type="Proteomes" id="UP000002029"/>
    </source>
</evidence>
<dbReference type="PROSITE" id="PS50995">
    <property type="entry name" value="HTH_MARR_2"/>
    <property type="match status" value="1"/>
</dbReference>
<dbReference type="Gene3D" id="1.10.10.10">
    <property type="entry name" value="Winged helix-like DNA-binding domain superfamily/Winged helix DNA-binding domain"/>
    <property type="match status" value="1"/>
</dbReference>
<sequence length="154" mass="16641">MSAGQNWTAEDPILEGLQLIGLLTRLVEQRLSQALSINSTDLSAIEHLITDGPLTAKDLADRLQVSTAASTHIVDRLERAGHVTRQPHATDRRKVLVLLADTSKARLFELLTPLLDGVGERVGKLSGAEREVIEHFLAGVVEIYTAAAEGMTSP</sequence>
<protein>
    <submittedName>
        <fullName evidence="2">MarR family transcriptional regulator</fullName>
    </submittedName>
</protein>
<dbReference type="OrthoDB" id="3173926at2"/>
<organism evidence="2 3">
    <name type="scientific">Streptosporangium roseum (strain ATCC 12428 / DSM 43021 / JCM 3005 / KCTC 9067 / NCIMB 10171 / NRRL 2505 / NI 9100)</name>
    <dbReference type="NCBI Taxonomy" id="479432"/>
    <lineage>
        <taxon>Bacteria</taxon>
        <taxon>Bacillati</taxon>
        <taxon>Actinomycetota</taxon>
        <taxon>Actinomycetes</taxon>
        <taxon>Streptosporangiales</taxon>
        <taxon>Streptosporangiaceae</taxon>
        <taxon>Streptosporangium</taxon>
    </lineage>
</organism>
<dbReference type="STRING" id="479432.Sros_3915"/>
<gene>
    <name evidence="2" type="ordered locus">Sros_3915</name>
</gene>
<dbReference type="InterPro" id="IPR011991">
    <property type="entry name" value="ArsR-like_HTH"/>
</dbReference>
<accession>D2AUX0</accession>
<evidence type="ECO:0000313" key="2">
    <source>
        <dbReference type="EMBL" id="ACZ86832.1"/>
    </source>
</evidence>
<dbReference type="EMBL" id="CP001814">
    <property type="protein sequence ID" value="ACZ86832.1"/>
    <property type="molecule type" value="Genomic_DNA"/>
</dbReference>
<dbReference type="InterPro" id="IPR036390">
    <property type="entry name" value="WH_DNA-bd_sf"/>
</dbReference>
<dbReference type="InterPro" id="IPR036388">
    <property type="entry name" value="WH-like_DNA-bd_sf"/>
</dbReference>
<dbReference type="InterPro" id="IPR000835">
    <property type="entry name" value="HTH_MarR-typ"/>
</dbReference>
<dbReference type="GO" id="GO:0003700">
    <property type="term" value="F:DNA-binding transcription factor activity"/>
    <property type="evidence" value="ECO:0007669"/>
    <property type="project" value="InterPro"/>
</dbReference>
<dbReference type="SUPFAM" id="SSF46785">
    <property type="entry name" value="Winged helix' DNA-binding domain"/>
    <property type="match status" value="1"/>
</dbReference>
<dbReference type="KEGG" id="sro:Sros_3915"/>
<evidence type="ECO:0000259" key="1">
    <source>
        <dbReference type="PROSITE" id="PS50995"/>
    </source>
</evidence>
<dbReference type="HOGENOM" id="CLU_083287_1_2_11"/>
<dbReference type="PANTHER" id="PTHR33164:SF106">
    <property type="entry name" value="TRANSCRIPTIONAL REGULATORY PROTEIN"/>
    <property type="match status" value="1"/>
</dbReference>
<dbReference type="InterPro" id="IPR039422">
    <property type="entry name" value="MarR/SlyA-like"/>
</dbReference>
<dbReference type="AlphaFoldDB" id="D2AUX0"/>
<dbReference type="SMART" id="SM00347">
    <property type="entry name" value="HTH_MARR"/>
    <property type="match status" value="1"/>
</dbReference>
<proteinExistence type="predicted"/>
<dbReference type="PRINTS" id="PR00598">
    <property type="entry name" value="HTHMARR"/>
</dbReference>